<dbReference type="EMBL" id="CAKMMW010000003">
    <property type="protein sequence ID" value="CAH1199716.1"/>
    <property type="molecule type" value="Genomic_DNA"/>
</dbReference>
<dbReference type="InterPro" id="IPR036582">
    <property type="entry name" value="Mao_N_sf"/>
</dbReference>
<comment type="caution">
    <text evidence="2">The sequence shown here is derived from an EMBL/GenBank/DDBJ whole genome shotgun (WGS) entry which is preliminary data.</text>
</comment>
<dbReference type="InterPro" id="IPR012854">
    <property type="entry name" value="Cu_amine_oxidase-like_N"/>
</dbReference>
<proteinExistence type="predicted"/>
<evidence type="ECO:0000259" key="1">
    <source>
        <dbReference type="Pfam" id="PF07833"/>
    </source>
</evidence>
<protein>
    <recommendedName>
        <fullName evidence="1">Copper amine oxidase-like N-terminal domain-containing protein</fullName>
    </recommendedName>
</protein>
<dbReference type="Gene3D" id="3.30.457.10">
    <property type="entry name" value="Copper amine oxidase-like, N-terminal domain"/>
    <property type="match status" value="1"/>
</dbReference>
<dbReference type="RefSeq" id="WP_236285839.1">
    <property type="nucleotide sequence ID" value="NZ_CAKMMW010000003.1"/>
</dbReference>
<sequence length="108" mass="12035">MRIRNVFLSACCFVFMVTSTPTYIRAEAGGQAIVLKFQDVMAMVRGNTYELQSAPVLVNGVTMVPLRFVGEQLGQTVTYNNQHQTITLTMDVPIVAPVTEPKSFLHRQ</sequence>
<evidence type="ECO:0000313" key="2">
    <source>
        <dbReference type="EMBL" id="CAH1199716.1"/>
    </source>
</evidence>
<accession>A0ABM9C1E3</accession>
<reference evidence="2" key="1">
    <citation type="submission" date="2022-01" db="EMBL/GenBank/DDBJ databases">
        <authorList>
            <person name="Criscuolo A."/>
        </authorList>
    </citation>
    <scope>NUCLEOTIDE SEQUENCE</scope>
    <source>
        <strain evidence="2">CIP111891</strain>
    </source>
</reference>
<organism evidence="2 3">
    <name type="scientific">Paenibacillus allorhizoplanae</name>
    <dbReference type="NCBI Taxonomy" id="2905648"/>
    <lineage>
        <taxon>Bacteria</taxon>
        <taxon>Bacillati</taxon>
        <taxon>Bacillota</taxon>
        <taxon>Bacilli</taxon>
        <taxon>Bacillales</taxon>
        <taxon>Paenibacillaceae</taxon>
        <taxon>Paenibacillus</taxon>
    </lineage>
</organism>
<keyword evidence="3" id="KW-1185">Reference proteome</keyword>
<dbReference type="Pfam" id="PF07833">
    <property type="entry name" value="Cu_amine_oxidN1"/>
    <property type="match status" value="1"/>
</dbReference>
<dbReference type="SUPFAM" id="SSF55383">
    <property type="entry name" value="Copper amine oxidase, domain N"/>
    <property type="match status" value="1"/>
</dbReference>
<gene>
    <name evidence="2" type="ORF">PAECIP111891_01372</name>
</gene>
<name>A0ABM9C1E3_9BACL</name>
<evidence type="ECO:0000313" key="3">
    <source>
        <dbReference type="Proteomes" id="UP000838821"/>
    </source>
</evidence>
<feature type="domain" description="Copper amine oxidase-like N-terminal" evidence="1">
    <location>
        <begin position="24"/>
        <end position="87"/>
    </location>
</feature>
<dbReference type="Proteomes" id="UP000838821">
    <property type="component" value="Unassembled WGS sequence"/>
</dbReference>